<keyword evidence="3" id="KW-1185">Reference proteome</keyword>
<dbReference type="PROSITE" id="PS51257">
    <property type="entry name" value="PROKAR_LIPOPROTEIN"/>
    <property type="match status" value="1"/>
</dbReference>
<comment type="caution">
    <text evidence="2">The sequence shown here is derived from an EMBL/GenBank/DDBJ whole genome shotgun (WGS) entry which is preliminary data.</text>
</comment>
<evidence type="ECO:0008006" key="4">
    <source>
        <dbReference type="Google" id="ProtNLM"/>
    </source>
</evidence>
<gene>
    <name evidence="2" type="ORF">GCM10011499_22240</name>
</gene>
<keyword evidence="1" id="KW-0732">Signal</keyword>
<evidence type="ECO:0000256" key="1">
    <source>
        <dbReference type="SAM" id="SignalP"/>
    </source>
</evidence>
<organism evidence="2 3">
    <name type="scientific">Pelagibacterium lentulum</name>
    <dbReference type="NCBI Taxonomy" id="2029865"/>
    <lineage>
        <taxon>Bacteria</taxon>
        <taxon>Pseudomonadati</taxon>
        <taxon>Pseudomonadota</taxon>
        <taxon>Alphaproteobacteria</taxon>
        <taxon>Hyphomicrobiales</taxon>
        <taxon>Devosiaceae</taxon>
        <taxon>Pelagibacterium</taxon>
    </lineage>
</organism>
<evidence type="ECO:0000313" key="3">
    <source>
        <dbReference type="Proteomes" id="UP000596977"/>
    </source>
</evidence>
<feature type="signal peptide" evidence="1">
    <location>
        <begin position="1"/>
        <end position="19"/>
    </location>
</feature>
<proteinExistence type="predicted"/>
<dbReference type="EMBL" id="BMKB01000003">
    <property type="protein sequence ID" value="GGA51755.1"/>
    <property type="molecule type" value="Genomic_DNA"/>
</dbReference>
<dbReference type="AlphaFoldDB" id="A0A916VXT2"/>
<reference evidence="2 3" key="1">
    <citation type="journal article" date="2014" name="Int. J. Syst. Evol. Microbiol.">
        <title>Complete genome sequence of Corynebacterium casei LMG S-19264T (=DSM 44701T), isolated from a smear-ripened cheese.</title>
        <authorList>
            <consortium name="US DOE Joint Genome Institute (JGI-PGF)"/>
            <person name="Walter F."/>
            <person name="Albersmeier A."/>
            <person name="Kalinowski J."/>
            <person name="Ruckert C."/>
        </authorList>
    </citation>
    <scope>NUCLEOTIDE SEQUENCE [LARGE SCALE GENOMIC DNA]</scope>
    <source>
        <strain evidence="2 3">CGMCC 1.15896</strain>
    </source>
</reference>
<protein>
    <recommendedName>
        <fullName evidence="4">Lipoprotein</fullName>
    </recommendedName>
</protein>
<name>A0A916VXT2_9HYPH</name>
<dbReference type="Proteomes" id="UP000596977">
    <property type="component" value="Unassembled WGS sequence"/>
</dbReference>
<feature type="chain" id="PRO_5038078081" description="Lipoprotein" evidence="1">
    <location>
        <begin position="20"/>
        <end position="84"/>
    </location>
</feature>
<sequence length="84" mass="8954">MLRLVSISAALILTGCATSTDPENANIYGGPFGNNVTGNEHGVIIGNVWNEMDAFPVAERFCGQYGKAAKHKSTQGYRASFDCV</sequence>
<evidence type="ECO:0000313" key="2">
    <source>
        <dbReference type="EMBL" id="GGA51755.1"/>
    </source>
</evidence>
<accession>A0A916VXT2</accession>